<reference evidence="2" key="1">
    <citation type="submission" date="2017-11" db="EMBL/GenBank/DDBJ databases">
        <authorList>
            <person name="Kuznetsova I."/>
            <person name="Sazanova A."/>
            <person name="Chirak E."/>
            <person name="Safronova V."/>
            <person name="Willems A."/>
        </authorList>
    </citation>
    <scope>NUCLEOTIDE SEQUENCE [LARGE SCALE GENOMIC DNA]</scope>
    <source>
        <strain evidence="2">CCBAU 03422</strain>
    </source>
</reference>
<dbReference type="EMBL" id="PGGM01000017">
    <property type="protein sequence ID" value="PSH58992.1"/>
    <property type="molecule type" value="Genomic_DNA"/>
</dbReference>
<dbReference type="AlphaFoldDB" id="A0A2P7AXQ8"/>
<proteinExistence type="predicted"/>
<name>A0A2P7AXQ8_9HYPH</name>
<keyword evidence="2" id="KW-1185">Reference proteome</keyword>
<accession>A0A2P7AXQ8</accession>
<comment type="caution">
    <text evidence="1">The sequence shown here is derived from an EMBL/GenBank/DDBJ whole genome shotgun (WGS) entry which is preliminary data.</text>
</comment>
<dbReference type="RefSeq" id="WP_106667178.1">
    <property type="nucleotide sequence ID" value="NZ_PGGM01000017.1"/>
</dbReference>
<dbReference type="Proteomes" id="UP000241764">
    <property type="component" value="Unassembled WGS sequence"/>
</dbReference>
<sequence>MYDILLDTPAQLTAMRVVIVLGVELDLLPAQAYECPYGRMRQDDMQVAFRSHFKVILMAIDSTKLERLEQAEIEQTKR</sequence>
<protein>
    <submittedName>
        <fullName evidence="1">Uncharacterized protein</fullName>
    </submittedName>
</protein>
<evidence type="ECO:0000313" key="1">
    <source>
        <dbReference type="EMBL" id="PSH58992.1"/>
    </source>
</evidence>
<evidence type="ECO:0000313" key="2">
    <source>
        <dbReference type="Proteomes" id="UP000241764"/>
    </source>
</evidence>
<organism evidence="1 2">
    <name type="scientific">Phyllobacterium sophorae</name>
    <dbReference type="NCBI Taxonomy" id="1520277"/>
    <lineage>
        <taxon>Bacteria</taxon>
        <taxon>Pseudomonadati</taxon>
        <taxon>Pseudomonadota</taxon>
        <taxon>Alphaproteobacteria</taxon>
        <taxon>Hyphomicrobiales</taxon>
        <taxon>Phyllobacteriaceae</taxon>
        <taxon>Phyllobacterium</taxon>
    </lineage>
</organism>
<gene>
    <name evidence="1" type="ORF">CU103_27365</name>
</gene>